<keyword evidence="3" id="KW-1185">Reference proteome</keyword>
<feature type="compositionally biased region" description="Low complexity" evidence="1">
    <location>
        <begin position="307"/>
        <end position="318"/>
    </location>
</feature>
<feature type="compositionally biased region" description="Gly residues" evidence="1">
    <location>
        <begin position="268"/>
        <end position="293"/>
    </location>
</feature>
<proteinExistence type="predicted"/>
<comment type="caution">
    <text evidence="2">The sequence shown here is derived from an EMBL/GenBank/DDBJ whole genome shotgun (WGS) entry which is preliminary data.</text>
</comment>
<sequence>MAGMGVGVGTTTPGRVLEAVEDTFSEVDEAELPGSDSDPDPHTVATFRAVVDAVIPPTPELTDKLSGERLTDDDRVQRYGGLTTDLAVQGVRFINDFISPETAVPRLSNTGETANLSEAVAAILDSAAAELLGRNGNEDRPEPGRFGPAGGPFASLARTDRFRALKDIEDNGGKNGGFVVALTVAFPALVHYSDLDGYDDFLDAPPSERAFEPAEHNTFDPGDGVDLGGGQDALLGWRQSGYPGIDAGYDALLGYELDESYAATGYGRRNGNGRPGRGPGRAPGSGAGGGGDGPADDEPGAEGSGGDASDAGGDLPPGFGEWLDGGGRP</sequence>
<dbReference type="Proteomes" id="UP000319894">
    <property type="component" value="Unassembled WGS sequence"/>
</dbReference>
<evidence type="ECO:0000313" key="2">
    <source>
        <dbReference type="EMBL" id="TSD15241.1"/>
    </source>
</evidence>
<feature type="compositionally biased region" description="Acidic residues" evidence="1">
    <location>
        <begin position="19"/>
        <end position="31"/>
    </location>
</feature>
<gene>
    <name evidence="2" type="ORF">DP107_05170</name>
</gene>
<feature type="region of interest" description="Disordered" evidence="1">
    <location>
        <begin position="1"/>
        <end position="41"/>
    </location>
</feature>
<protein>
    <submittedName>
        <fullName evidence="2">Uncharacterized protein</fullName>
    </submittedName>
</protein>
<organism evidence="2 3">
    <name type="scientific">Haloglomus irregulare</name>
    <dbReference type="NCBI Taxonomy" id="2234134"/>
    <lineage>
        <taxon>Archaea</taxon>
        <taxon>Methanobacteriati</taxon>
        <taxon>Methanobacteriota</taxon>
        <taxon>Stenosarchaea group</taxon>
        <taxon>Halobacteria</taxon>
        <taxon>Halobacteriales</taxon>
        <taxon>Natronomonadaceae</taxon>
        <taxon>Haloglomus</taxon>
    </lineage>
</organism>
<dbReference type="AlphaFoldDB" id="A0A554NCX3"/>
<accession>A0A554NCX3</accession>
<name>A0A554NCX3_9EURY</name>
<reference evidence="2 3" key="1">
    <citation type="submission" date="2018-06" db="EMBL/GenBank/DDBJ databases">
        <title>Natronomonas sp. F16-60 a new haloarchaeon isolated from a solar saltern of Isla Cristina, Huelva, Spain.</title>
        <authorList>
            <person name="Duran-Viseras A."/>
            <person name="Sanchez-Porro C."/>
            <person name="Ventosa A."/>
        </authorList>
    </citation>
    <scope>NUCLEOTIDE SEQUENCE [LARGE SCALE GENOMIC DNA]</scope>
    <source>
        <strain evidence="2 3">F16-60</strain>
    </source>
</reference>
<evidence type="ECO:0000313" key="3">
    <source>
        <dbReference type="Proteomes" id="UP000319894"/>
    </source>
</evidence>
<dbReference type="InParanoid" id="A0A554NCX3"/>
<dbReference type="EMBL" id="QMDX01000002">
    <property type="protein sequence ID" value="TSD15241.1"/>
    <property type="molecule type" value="Genomic_DNA"/>
</dbReference>
<evidence type="ECO:0000256" key="1">
    <source>
        <dbReference type="SAM" id="MobiDB-lite"/>
    </source>
</evidence>
<feature type="region of interest" description="Disordered" evidence="1">
    <location>
        <begin position="265"/>
        <end position="329"/>
    </location>
</feature>